<feature type="compositionally biased region" description="Basic and acidic residues" evidence="1">
    <location>
        <begin position="427"/>
        <end position="449"/>
    </location>
</feature>
<protein>
    <recommendedName>
        <fullName evidence="2">F-box domain-containing protein</fullName>
    </recommendedName>
</protein>
<evidence type="ECO:0000259" key="2">
    <source>
        <dbReference type="PROSITE" id="PS50181"/>
    </source>
</evidence>
<dbReference type="SUPFAM" id="SSF81383">
    <property type="entry name" value="F-box domain"/>
    <property type="match status" value="1"/>
</dbReference>
<dbReference type="PANTHER" id="PTHR35546">
    <property type="entry name" value="F-BOX PROTEIN INTERACTION DOMAIN PROTEIN-RELATED"/>
    <property type="match status" value="1"/>
</dbReference>
<dbReference type="PANTHER" id="PTHR35546:SF130">
    <property type="entry name" value="EXPRESSED PROTEIN"/>
    <property type="match status" value="1"/>
</dbReference>
<evidence type="ECO:0000256" key="1">
    <source>
        <dbReference type="SAM" id="MobiDB-lite"/>
    </source>
</evidence>
<evidence type="ECO:0000313" key="3">
    <source>
        <dbReference type="EMBL" id="RXH77570.1"/>
    </source>
</evidence>
<dbReference type="InterPro" id="IPR055290">
    <property type="entry name" value="At3g26010-like"/>
</dbReference>
<dbReference type="InterPro" id="IPR056592">
    <property type="entry name" value="Beta-prop_At3g26010-like"/>
</dbReference>
<dbReference type="CDD" id="cd22157">
    <property type="entry name" value="F-box_AtFBW1-like"/>
    <property type="match status" value="1"/>
</dbReference>
<keyword evidence="4" id="KW-1185">Reference proteome</keyword>
<dbReference type="Pfam" id="PF24750">
    <property type="entry name" value="b-prop_At3g26010-like"/>
    <property type="match status" value="1"/>
</dbReference>
<accession>A0A498I323</accession>
<dbReference type="Gene3D" id="1.20.1280.50">
    <property type="match status" value="1"/>
</dbReference>
<feature type="compositionally biased region" description="Polar residues" evidence="1">
    <location>
        <begin position="451"/>
        <end position="460"/>
    </location>
</feature>
<dbReference type="SMART" id="SM00256">
    <property type="entry name" value="FBOX"/>
    <property type="match status" value="1"/>
</dbReference>
<dbReference type="EMBL" id="RDQH01000340">
    <property type="protein sequence ID" value="RXH77570.1"/>
    <property type="molecule type" value="Genomic_DNA"/>
</dbReference>
<reference evidence="3 4" key="1">
    <citation type="submission" date="2018-10" db="EMBL/GenBank/DDBJ databases">
        <title>A high-quality apple genome assembly.</title>
        <authorList>
            <person name="Hu J."/>
        </authorList>
    </citation>
    <scope>NUCLEOTIDE SEQUENCE [LARGE SCALE GENOMIC DNA]</scope>
    <source>
        <strain evidence="4">cv. HFTH1</strain>
        <tissue evidence="3">Young leaf</tissue>
    </source>
</reference>
<gene>
    <name evidence="3" type="ORF">DVH24_039541</name>
</gene>
<dbReference type="InterPro" id="IPR036047">
    <property type="entry name" value="F-box-like_dom_sf"/>
</dbReference>
<feature type="region of interest" description="Disordered" evidence="1">
    <location>
        <begin position="427"/>
        <end position="460"/>
    </location>
</feature>
<evidence type="ECO:0000313" key="4">
    <source>
        <dbReference type="Proteomes" id="UP000290289"/>
    </source>
</evidence>
<proteinExistence type="predicted"/>
<dbReference type="InterPro" id="IPR001810">
    <property type="entry name" value="F-box_dom"/>
</dbReference>
<dbReference type="AlphaFoldDB" id="A0A498I323"/>
<sequence>MLYIDDLPDFVLVEILCRLPRESAVQCRCVSKRWFSLLSDDYFRLCFLCVQDKKRTPEPTTLIFTNPKDARDFFTMSEQPLVAENQGRPRSFSLSFLPCFQRPVDTPDKEPIVVAACRDLVLCCAAKTSSDYYVCNPSTKQWDAIPSLSHQCCHEEAWVGFICEPYYYKKECREDGNDSRKEKSNTFQLNVESRYRIVRFTHSSLQQPSKIKLEIFTSKTGKWTEHIASGFSLGGLNRTAVAYKGNLYWWNFNAGWAIGLDIEHLKLRCIRGPQDDQFITPIHSYFEILESIKARSRKGYCMRMCQFSQNQNRPIFLSVWEYLEDEEANNAGKYWYLVGRVSLDWMKSQNPLAMESKEKKVRTLGFDPNNEDILYVQVRGYVVIYNIGAKTVKVVWKTEPTYDHVVYRRVVFPYMHPWWPTTLPKREQLRETSRRPSSNRDDETQRRSQELLGSSLQTFK</sequence>
<name>A0A498I323_MALDO</name>
<feature type="domain" description="F-box" evidence="2">
    <location>
        <begin position="1"/>
        <end position="41"/>
    </location>
</feature>
<dbReference type="Pfam" id="PF00646">
    <property type="entry name" value="F-box"/>
    <property type="match status" value="1"/>
</dbReference>
<dbReference type="PROSITE" id="PS50181">
    <property type="entry name" value="FBOX"/>
    <property type="match status" value="1"/>
</dbReference>
<organism evidence="3 4">
    <name type="scientific">Malus domestica</name>
    <name type="common">Apple</name>
    <name type="synonym">Pyrus malus</name>
    <dbReference type="NCBI Taxonomy" id="3750"/>
    <lineage>
        <taxon>Eukaryota</taxon>
        <taxon>Viridiplantae</taxon>
        <taxon>Streptophyta</taxon>
        <taxon>Embryophyta</taxon>
        <taxon>Tracheophyta</taxon>
        <taxon>Spermatophyta</taxon>
        <taxon>Magnoliopsida</taxon>
        <taxon>eudicotyledons</taxon>
        <taxon>Gunneridae</taxon>
        <taxon>Pentapetalae</taxon>
        <taxon>rosids</taxon>
        <taxon>fabids</taxon>
        <taxon>Rosales</taxon>
        <taxon>Rosaceae</taxon>
        <taxon>Amygdaloideae</taxon>
        <taxon>Maleae</taxon>
        <taxon>Malus</taxon>
    </lineage>
</organism>
<dbReference type="Proteomes" id="UP000290289">
    <property type="component" value="Chromosome 14"/>
</dbReference>
<comment type="caution">
    <text evidence="3">The sequence shown here is derived from an EMBL/GenBank/DDBJ whole genome shotgun (WGS) entry which is preliminary data.</text>
</comment>
<dbReference type="STRING" id="3750.A0A498I323"/>